<evidence type="ECO:0000256" key="1">
    <source>
        <dbReference type="ARBA" id="ARBA00004496"/>
    </source>
</evidence>
<dbReference type="InterPro" id="IPR051552">
    <property type="entry name" value="HptR"/>
</dbReference>
<dbReference type="PANTHER" id="PTHR42713">
    <property type="entry name" value="HISTIDINE KINASE-RELATED"/>
    <property type="match status" value="1"/>
</dbReference>
<evidence type="ECO:0000256" key="8">
    <source>
        <dbReference type="PROSITE-ProRule" id="PRU00169"/>
    </source>
</evidence>
<dbReference type="Proteomes" id="UP001597493">
    <property type="component" value="Unassembled WGS sequence"/>
</dbReference>
<keyword evidence="13" id="KW-1185">Reference proteome</keyword>
<evidence type="ECO:0000313" key="13">
    <source>
        <dbReference type="Proteomes" id="UP001597493"/>
    </source>
</evidence>
<dbReference type="SUPFAM" id="SSF46689">
    <property type="entry name" value="Homeodomain-like"/>
    <property type="match status" value="2"/>
</dbReference>
<sequence>MLKAVVFDDEYIVLEGLKVMIDWAGFGIELAGTAGDGKSALNLVRELAPDLVLTDIRMPGMDGLELIEKIAEERPDTAFIVFSGFNEFEYVKRAIHLGVADYLEKPITIESIGKALGKVVRQLEKQREAYLIKEQWERSRREESGQAEQAEPKGSPVEQARAYIDRHGMRDLTLQEVADHVGLNAAYLSVLFKETMGESYIKYLTRIRMERAKTLLLKGMKVGDVSEKVGYHTYRHFSEIFKKYTGIPPGQYKESSRPEPDSAAMSAGESKRDER</sequence>
<feature type="domain" description="Response regulatory" evidence="11">
    <location>
        <begin position="3"/>
        <end position="120"/>
    </location>
</feature>
<evidence type="ECO:0000256" key="3">
    <source>
        <dbReference type="ARBA" id="ARBA00022553"/>
    </source>
</evidence>
<dbReference type="InterPro" id="IPR009057">
    <property type="entry name" value="Homeodomain-like_sf"/>
</dbReference>
<dbReference type="PROSITE" id="PS01124">
    <property type="entry name" value="HTH_ARAC_FAMILY_2"/>
    <property type="match status" value="1"/>
</dbReference>
<evidence type="ECO:0000256" key="7">
    <source>
        <dbReference type="ARBA" id="ARBA00023163"/>
    </source>
</evidence>
<dbReference type="PRINTS" id="PR00032">
    <property type="entry name" value="HTHARAC"/>
</dbReference>
<dbReference type="Gene3D" id="1.10.10.60">
    <property type="entry name" value="Homeodomain-like"/>
    <property type="match status" value="2"/>
</dbReference>
<evidence type="ECO:0000256" key="4">
    <source>
        <dbReference type="ARBA" id="ARBA00023012"/>
    </source>
</evidence>
<gene>
    <name evidence="12" type="ORF">ACFSW5_09595</name>
</gene>
<feature type="region of interest" description="Disordered" evidence="9">
    <location>
        <begin position="246"/>
        <end position="275"/>
    </location>
</feature>
<protein>
    <submittedName>
        <fullName evidence="12">Response regulator</fullName>
    </submittedName>
</protein>
<dbReference type="PROSITE" id="PS00041">
    <property type="entry name" value="HTH_ARAC_FAMILY_1"/>
    <property type="match status" value="1"/>
</dbReference>
<dbReference type="SMART" id="SM00448">
    <property type="entry name" value="REC"/>
    <property type="match status" value="1"/>
</dbReference>
<keyword evidence="2" id="KW-0963">Cytoplasm</keyword>
<keyword evidence="7" id="KW-0804">Transcription</keyword>
<keyword evidence="4" id="KW-0902">Two-component regulatory system</keyword>
<name>A0ABW5QVW5_9BACL</name>
<evidence type="ECO:0000259" key="10">
    <source>
        <dbReference type="PROSITE" id="PS01124"/>
    </source>
</evidence>
<dbReference type="EMBL" id="JBHUMY010000008">
    <property type="protein sequence ID" value="MFD2660514.1"/>
    <property type="molecule type" value="Genomic_DNA"/>
</dbReference>
<evidence type="ECO:0000259" key="11">
    <source>
        <dbReference type="PROSITE" id="PS50110"/>
    </source>
</evidence>
<evidence type="ECO:0000256" key="6">
    <source>
        <dbReference type="ARBA" id="ARBA00023125"/>
    </source>
</evidence>
<evidence type="ECO:0000256" key="5">
    <source>
        <dbReference type="ARBA" id="ARBA00023015"/>
    </source>
</evidence>
<dbReference type="InterPro" id="IPR018060">
    <property type="entry name" value="HTH_AraC"/>
</dbReference>
<evidence type="ECO:0000313" key="12">
    <source>
        <dbReference type="EMBL" id="MFD2660514.1"/>
    </source>
</evidence>
<keyword evidence="5" id="KW-0805">Transcription regulation</keyword>
<dbReference type="InterPro" id="IPR011006">
    <property type="entry name" value="CheY-like_superfamily"/>
</dbReference>
<dbReference type="CDD" id="cd17536">
    <property type="entry name" value="REC_YesN-like"/>
    <property type="match status" value="1"/>
</dbReference>
<dbReference type="RefSeq" id="WP_379271980.1">
    <property type="nucleotide sequence ID" value="NZ_JBHUGT010000033.1"/>
</dbReference>
<dbReference type="InterPro" id="IPR018062">
    <property type="entry name" value="HTH_AraC-typ_CS"/>
</dbReference>
<dbReference type="InterPro" id="IPR020449">
    <property type="entry name" value="Tscrpt_reg_AraC-type_HTH"/>
</dbReference>
<comment type="caution">
    <text evidence="12">The sequence shown here is derived from an EMBL/GenBank/DDBJ whole genome shotgun (WGS) entry which is preliminary data.</text>
</comment>
<dbReference type="SUPFAM" id="SSF52172">
    <property type="entry name" value="CheY-like"/>
    <property type="match status" value="1"/>
</dbReference>
<organism evidence="12 13">
    <name type="scientific">Paenibacillus thailandensis</name>
    <dbReference type="NCBI Taxonomy" id="393250"/>
    <lineage>
        <taxon>Bacteria</taxon>
        <taxon>Bacillati</taxon>
        <taxon>Bacillota</taxon>
        <taxon>Bacilli</taxon>
        <taxon>Bacillales</taxon>
        <taxon>Paenibacillaceae</taxon>
        <taxon>Paenibacillus</taxon>
    </lineage>
</organism>
<proteinExistence type="predicted"/>
<dbReference type="Gene3D" id="3.40.50.2300">
    <property type="match status" value="1"/>
</dbReference>
<feature type="modified residue" description="4-aspartylphosphate" evidence="8">
    <location>
        <position position="55"/>
    </location>
</feature>
<dbReference type="InterPro" id="IPR001789">
    <property type="entry name" value="Sig_transdc_resp-reg_receiver"/>
</dbReference>
<dbReference type="PANTHER" id="PTHR42713:SF3">
    <property type="entry name" value="TRANSCRIPTIONAL REGULATORY PROTEIN HPTR"/>
    <property type="match status" value="1"/>
</dbReference>
<evidence type="ECO:0000256" key="9">
    <source>
        <dbReference type="SAM" id="MobiDB-lite"/>
    </source>
</evidence>
<dbReference type="SMART" id="SM00342">
    <property type="entry name" value="HTH_ARAC"/>
    <property type="match status" value="1"/>
</dbReference>
<dbReference type="Pfam" id="PF12833">
    <property type="entry name" value="HTH_18"/>
    <property type="match status" value="1"/>
</dbReference>
<evidence type="ECO:0000256" key="2">
    <source>
        <dbReference type="ARBA" id="ARBA00022490"/>
    </source>
</evidence>
<reference evidence="13" key="1">
    <citation type="journal article" date="2019" name="Int. J. Syst. Evol. Microbiol.">
        <title>The Global Catalogue of Microorganisms (GCM) 10K type strain sequencing project: providing services to taxonomists for standard genome sequencing and annotation.</title>
        <authorList>
            <consortium name="The Broad Institute Genomics Platform"/>
            <consortium name="The Broad Institute Genome Sequencing Center for Infectious Disease"/>
            <person name="Wu L."/>
            <person name="Ma J."/>
        </authorList>
    </citation>
    <scope>NUCLEOTIDE SEQUENCE [LARGE SCALE GENOMIC DNA]</scope>
    <source>
        <strain evidence="13">TISTR 1827</strain>
    </source>
</reference>
<comment type="subcellular location">
    <subcellularLocation>
        <location evidence="1">Cytoplasm</location>
    </subcellularLocation>
</comment>
<dbReference type="Pfam" id="PF00072">
    <property type="entry name" value="Response_reg"/>
    <property type="match status" value="1"/>
</dbReference>
<keyword evidence="3 8" id="KW-0597">Phosphoprotein</keyword>
<accession>A0ABW5QVW5</accession>
<keyword evidence="6" id="KW-0238">DNA-binding</keyword>
<dbReference type="PROSITE" id="PS50110">
    <property type="entry name" value="RESPONSE_REGULATORY"/>
    <property type="match status" value="1"/>
</dbReference>
<feature type="domain" description="HTH araC/xylS-type" evidence="10">
    <location>
        <begin position="158"/>
        <end position="255"/>
    </location>
</feature>